<name>A0A4Q7N360_9BACT</name>
<dbReference type="AlphaFoldDB" id="A0A4Q7N360"/>
<keyword evidence="1" id="KW-1133">Transmembrane helix</keyword>
<evidence type="ECO:0000313" key="2">
    <source>
        <dbReference type="EMBL" id="RZS74598.1"/>
    </source>
</evidence>
<feature type="transmembrane region" description="Helical" evidence="1">
    <location>
        <begin position="48"/>
        <end position="66"/>
    </location>
</feature>
<evidence type="ECO:0000313" key="3">
    <source>
        <dbReference type="Proteomes" id="UP000293874"/>
    </source>
</evidence>
<reference evidence="2 3" key="1">
    <citation type="submission" date="2019-02" db="EMBL/GenBank/DDBJ databases">
        <title>Genomic Encyclopedia of Type Strains, Phase IV (KMG-IV): sequencing the most valuable type-strain genomes for metagenomic binning, comparative biology and taxonomic classification.</title>
        <authorList>
            <person name="Goeker M."/>
        </authorList>
    </citation>
    <scope>NUCLEOTIDE SEQUENCE [LARGE SCALE GENOMIC DNA]</scope>
    <source>
        <strain evidence="2 3">DSM 18116</strain>
    </source>
</reference>
<dbReference type="EMBL" id="SGXA01000001">
    <property type="protein sequence ID" value="RZS74598.1"/>
    <property type="molecule type" value="Genomic_DNA"/>
</dbReference>
<dbReference type="Proteomes" id="UP000293874">
    <property type="component" value="Unassembled WGS sequence"/>
</dbReference>
<keyword evidence="1" id="KW-0472">Membrane</keyword>
<gene>
    <name evidence="2" type="ORF">EV199_0447</name>
</gene>
<keyword evidence="1" id="KW-0812">Transmembrane</keyword>
<evidence type="ECO:0000256" key="1">
    <source>
        <dbReference type="SAM" id="Phobius"/>
    </source>
</evidence>
<keyword evidence="3" id="KW-1185">Reference proteome</keyword>
<proteinExistence type="predicted"/>
<comment type="caution">
    <text evidence="2">The sequence shown here is derived from an EMBL/GenBank/DDBJ whole genome shotgun (WGS) entry which is preliminary data.</text>
</comment>
<sequence>MIRTIIQYFTTFFLLVTIVVTGMRLLYLHFRFNWLSKLKFIQNGPDKLEMTLVYSLVLGVAIYSVYQKLCSF</sequence>
<feature type="transmembrane region" description="Helical" evidence="1">
    <location>
        <begin position="6"/>
        <end position="27"/>
    </location>
</feature>
<protein>
    <submittedName>
        <fullName evidence="2">Uncharacterized protein</fullName>
    </submittedName>
</protein>
<organism evidence="2 3">
    <name type="scientific">Pseudobacter ginsenosidimutans</name>
    <dbReference type="NCBI Taxonomy" id="661488"/>
    <lineage>
        <taxon>Bacteria</taxon>
        <taxon>Pseudomonadati</taxon>
        <taxon>Bacteroidota</taxon>
        <taxon>Chitinophagia</taxon>
        <taxon>Chitinophagales</taxon>
        <taxon>Chitinophagaceae</taxon>
        <taxon>Pseudobacter</taxon>
    </lineage>
</organism>
<accession>A0A4Q7N360</accession>